<dbReference type="Gene3D" id="3.20.20.380">
    <property type="entry name" value="Copper homeostasis (CutC) domain"/>
    <property type="match status" value="1"/>
</dbReference>
<dbReference type="GO" id="GO:0005507">
    <property type="term" value="F:copper ion binding"/>
    <property type="evidence" value="ECO:0007669"/>
    <property type="project" value="TreeGrafter"/>
</dbReference>
<evidence type="ECO:0000256" key="2">
    <source>
        <dbReference type="HAMAP-Rule" id="MF_00795"/>
    </source>
</evidence>
<gene>
    <name evidence="2" type="primary">cutC</name>
    <name evidence="3" type="ORF">E0F98_11015</name>
</gene>
<dbReference type="EMBL" id="SMFO01000007">
    <property type="protein sequence ID" value="TDE03598.1"/>
    <property type="molecule type" value="Genomic_DNA"/>
</dbReference>
<evidence type="ECO:0000313" key="4">
    <source>
        <dbReference type="Proteomes" id="UP000294597"/>
    </source>
</evidence>
<dbReference type="GO" id="GO:0005737">
    <property type="term" value="C:cytoplasm"/>
    <property type="evidence" value="ECO:0007669"/>
    <property type="project" value="UniProtKB-SubCell"/>
</dbReference>
<dbReference type="RefSeq" id="WP_132111393.1">
    <property type="nucleotide sequence ID" value="NZ_SMFO01000007.1"/>
</dbReference>
<dbReference type="Pfam" id="PF03932">
    <property type="entry name" value="CutC"/>
    <property type="match status" value="1"/>
</dbReference>
<reference evidence="3 4" key="1">
    <citation type="submission" date="2019-03" db="EMBL/GenBank/DDBJ databases">
        <title>Flavobacterium TSA-D2 sp. nov., isolated from arctic soil.</title>
        <authorList>
            <person name="Chaudhary D.K."/>
        </authorList>
    </citation>
    <scope>NUCLEOTIDE SEQUENCE [LARGE SCALE GENOMIC DNA]</scope>
    <source>
        <strain evidence="3 4">TSA-D2</strain>
    </source>
</reference>
<dbReference type="HAMAP" id="MF_00795">
    <property type="entry name" value="CutC"/>
    <property type="match status" value="1"/>
</dbReference>
<dbReference type="InterPro" id="IPR036822">
    <property type="entry name" value="CutC-like_dom_sf"/>
</dbReference>
<comment type="similarity">
    <text evidence="1 2">Belongs to the CutC family.</text>
</comment>
<organism evidence="3 4">
    <name type="scientific">Flavobacterium hiemivividum</name>
    <dbReference type="NCBI Taxonomy" id="2541734"/>
    <lineage>
        <taxon>Bacteria</taxon>
        <taxon>Pseudomonadati</taxon>
        <taxon>Bacteroidota</taxon>
        <taxon>Flavobacteriia</taxon>
        <taxon>Flavobacteriales</taxon>
        <taxon>Flavobacteriaceae</taxon>
        <taxon>Flavobacterium</taxon>
    </lineage>
</organism>
<evidence type="ECO:0000256" key="1">
    <source>
        <dbReference type="ARBA" id="ARBA00007768"/>
    </source>
</evidence>
<protein>
    <recommendedName>
        <fullName evidence="2">PF03932 family protein CutC</fullName>
    </recommendedName>
</protein>
<accession>A0A4V2Z164</accession>
<comment type="caution">
    <text evidence="2">Once thought to be involved in copper homeostasis, experiments in E.coli have shown this is not the case.</text>
</comment>
<keyword evidence="2" id="KW-0963">Cytoplasm</keyword>
<dbReference type="PANTHER" id="PTHR12598">
    <property type="entry name" value="COPPER HOMEOSTASIS PROTEIN CUTC"/>
    <property type="match status" value="1"/>
</dbReference>
<proteinExistence type="inferred from homology"/>
<sequence>MKNDKLEIACFNLESAIIAQTNGADRVELCASMKEGGTTPDFRITEQARKELSVDLNVMIRPRGGDFVYTNAEFEQMKEEIIAFKRLNIDGFVFGILDKEGNINIEQNSELVALASPTPCTFHRAFDVVNNVYQSLETVIDCGFKTILTSGQEQNVVEGIVVLAELVVKANGRITIMPGGGLRSTNVGLLQEKTKAVFYHSSAVTDSGETANGDEVKALKRKLECI</sequence>
<name>A0A4V2Z164_9FLAO</name>
<evidence type="ECO:0000313" key="3">
    <source>
        <dbReference type="EMBL" id="TDE03598.1"/>
    </source>
</evidence>
<comment type="caution">
    <text evidence="3">The sequence shown here is derived from an EMBL/GenBank/DDBJ whole genome shotgun (WGS) entry which is preliminary data.</text>
</comment>
<comment type="subcellular location">
    <subcellularLocation>
        <location evidence="2">Cytoplasm</location>
    </subcellularLocation>
</comment>
<keyword evidence="4" id="KW-1185">Reference proteome</keyword>
<dbReference type="AlphaFoldDB" id="A0A4V2Z164"/>
<dbReference type="InterPro" id="IPR005627">
    <property type="entry name" value="CutC-like"/>
</dbReference>
<dbReference type="PANTHER" id="PTHR12598:SF0">
    <property type="entry name" value="COPPER HOMEOSTASIS PROTEIN CUTC HOMOLOG"/>
    <property type="match status" value="1"/>
</dbReference>
<dbReference type="SUPFAM" id="SSF110395">
    <property type="entry name" value="CutC-like"/>
    <property type="match status" value="1"/>
</dbReference>
<dbReference type="Proteomes" id="UP000294597">
    <property type="component" value="Unassembled WGS sequence"/>
</dbReference>